<evidence type="ECO:0000313" key="2">
    <source>
        <dbReference type="EMBL" id="HIT74558.1"/>
    </source>
</evidence>
<feature type="transmembrane region" description="Helical" evidence="1">
    <location>
        <begin position="382"/>
        <end position="404"/>
    </location>
</feature>
<reference evidence="2" key="1">
    <citation type="submission" date="2020-10" db="EMBL/GenBank/DDBJ databases">
        <authorList>
            <person name="Gilroy R."/>
        </authorList>
    </citation>
    <scope>NUCLEOTIDE SEQUENCE</scope>
    <source>
        <strain evidence="2">ChiGjej1B1-24693</strain>
    </source>
</reference>
<protein>
    <submittedName>
        <fullName evidence="2">Transporter</fullName>
    </submittedName>
</protein>
<feature type="transmembrane region" description="Helical" evidence="1">
    <location>
        <begin position="236"/>
        <end position="254"/>
    </location>
</feature>
<name>A0A9D1GVJ8_9ACTN</name>
<keyword evidence="1" id="KW-0472">Membrane</keyword>
<dbReference type="EMBL" id="DVLP01000088">
    <property type="protein sequence ID" value="HIT74558.1"/>
    <property type="molecule type" value="Genomic_DNA"/>
</dbReference>
<feature type="transmembrane region" description="Helical" evidence="1">
    <location>
        <begin position="334"/>
        <end position="351"/>
    </location>
</feature>
<feature type="transmembrane region" description="Helical" evidence="1">
    <location>
        <begin position="21"/>
        <end position="46"/>
    </location>
</feature>
<feature type="transmembrane region" description="Helical" evidence="1">
    <location>
        <begin position="309"/>
        <end position="328"/>
    </location>
</feature>
<evidence type="ECO:0000313" key="3">
    <source>
        <dbReference type="Proteomes" id="UP000886842"/>
    </source>
</evidence>
<reference evidence="2" key="2">
    <citation type="journal article" date="2021" name="PeerJ">
        <title>Extensive microbial diversity within the chicken gut microbiome revealed by metagenomics and culture.</title>
        <authorList>
            <person name="Gilroy R."/>
            <person name="Ravi A."/>
            <person name="Getino M."/>
            <person name="Pursley I."/>
            <person name="Horton D.L."/>
            <person name="Alikhan N.F."/>
            <person name="Baker D."/>
            <person name="Gharbi K."/>
            <person name="Hall N."/>
            <person name="Watson M."/>
            <person name="Adriaenssens E.M."/>
            <person name="Foster-Nyarko E."/>
            <person name="Jarju S."/>
            <person name="Secka A."/>
            <person name="Antonio M."/>
            <person name="Oren A."/>
            <person name="Chaudhuri R.R."/>
            <person name="La Ragione R."/>
            <person name="Hildebrand F."/>
            <person name="Pallen M.J."/>
        </authorList>
    </citation>
    <scope>NUCLEOTIDE SEQUENCE</scope>
    <source>
        <strain evidence="2">ChiGjej1B1-24693</strain>
    </source>
</reference>
<keyword evidence="1" id="KW-0812">Transmembrane</keyword>
<gene>
    <name evidence="2" type="ORF">IAA98_03145</name>
</gene>
<organism evidence="2 3">
    <name type="scientific">Candidatus Avipropionibacterium avicola</name>
    <dbReference type="NCBI Taxonomy" id="2840701"/>
    <lineage>
        <taxon>Bacteria</taxon>
        <taxon>Bacillati</taxon>
        <taxon>Actinomycetota</taxon>
        <taxon>Actinomycetes</taxon>
        <taxon>Propionibacteriales</taxon>
        <taxon>Propionibacteriaceae</taxon>
        <taxon>Propionibacteriaceae incertae sedis</taxon>
        <taxon>Candidatus Avipropionibacterium</taxon>
    </lineage>
</organism>
<evidence type="ECO:0000256" key="1">
    <source>
        <dbReference type="SAM" id="Phobius"/>
    </source>
</evidence>
<dbReference type="AlphaFoldDB" id="A0A9D1GVJ8"/>
<comment type="caution">
    <text evidence="2">The sequence shown here is derived from an EMBL/GenBank/DDBJ whole genome shotgun (WGS) entry which is preliminary data.</text>
</comment>
<feature type="transmembrane region" description="Helical" evidence="1">
    <location>
        <begin position="485"/>
        <end position="506"/>
    </location>
</feature>
<feature type="transmembrane region" description="Helical" evidence="1">
    <location>
        <begin position="455"/>
        <end position="479"/>
    </location>
</feature>
<proteinExistence type="predicted"/>
<feature type="transmembrane region" description="Helical" evidence="1">
    <location>
        <begin position="100"/>
        <end position="125"/>
    </location>
</feature>
<feature type="transmembrane region" description="Helical" evidence="1">
    <location>
        <begin position="172"/>
        <end position="191"/>
    </location>
</feature>
<keyword evidence="1" id="KW-1133">Transmembrane helix</keyword>
<feature type="transmembrane region" description="Helical" evidence="1">
    <location>
        <begin position="410"/>
        <end position="434"/>
    </location>
</feature>
<dbReference type="Proteomes" id="UP000886842">
    <property type="component" value="Unassembled WGS sequence"/>
</dbReference>
<sequence length="526" mass="54433">MIGVLVRLKLTLLRNGLRRSPWQVVGLVFALLYGLGVVGSGVIGLVALRFAPTEIIDVVTVAVFTVVTIGWVVLPMFAYGADNTVDPTRFALYGVRPGALLPGLWLAGLIGVPGAATLLVSLALVGSWSVGVLPALAALLTAVVGTALCVLWSRTVLTWAGAILRRRRARDFAIVALMLLIFGGSLALQGVSRIGTLSSEVLLEIGQRVAGVLGWTPPGWIWGLPGAVARGAWAEAGLRIVLTAALTVALVLAWRARLATELTTSPDAGEQAGSVHSSSWVDRLVPATPAGAVAIRGFRYWRRDPRYQIGLVSIVVLPIFLVVVALINDQGLGLAAWAPVLIAAVGGLTIVSDTAYDNSAFGAHLLAGLSGRDDRWGRALSYLWILSPMLLIAAVLGAALTGQWDTLPAILGLSVCLLLVGFGAGLAVGAYFPGRVAAPGASPFAGSSGSNLQSMIGAGLVMAVTVGASIPTAVLVIVSLLGPSWWGWIALPVGVASGVVALRLGVRIGGDRIDRRGPELLATLTT</sequence>
<feature type="transmembrane region" description="Helical" evidence="1">
    <location>
        <begin position="131"/>
        <end position="152"/>
    </location>
</feature>
<feature type="transmembrane region" description="Helical" evidence="1">
    <location>
        <begin position="58"/>
        <end position="79"/>
    </location>
</feature>
<accession>A0A9D1GVJ8</accession>